<gene>
    <name evidence="2" type="ORF">QTO34_016616</name>
</gene>
<organism evidence="2 3">
    <name type="scientific">Cnephaeus nilssonii</name>
    <name type="common">Northern bat</name>
    <name type="synonym">Eptesicus nilssonii</name>
    <dbReference type="NCBI Taxonomy" id="3371016"/>
    <lineage>
        <taxon>Eukaryota</taxon>
        <taxon>Metazoa</taxon>
        <taxon>Chordata</taxon>
        <taxon>Craniata</taxon>
        <taxon>Vertebrata</taxon>
        <taxon>Euteleostomi</taxon>
        <taxon>Mammalia</taxon>
        <taxon>Eutheria</taxon>
        <taxon>Laurasiatheria</taxon>
        <taxon>Chiroptera</taxon>
        <taxon>Yangochiroptera</taxon>
        <taxon>Vespertilionidae</taxon>
        <taxon>Cnephaeus</taxon>
    </lineage>
</organism>
<feature type="region of interest" description="Disordered" evidence="1">
    <location>
        <begin position="38"/>
        <end position="64"/>
    </location>
</feature>
<evidence type="ECO:0000256" key="1">
    <source>
        <dbReference type="SAM" id="MobiDB-lite"/>
    </source>
</evidence>
<sequence length="190" mass="19766">MLSNSITCYGEIACERKSPLMQQTSLCSDFKKFLQLPQPSATTTLSSQQPSSRQDPPHQQKDYDLLKAQMMGAAQNMADVGDAALARGGSGGTVGSIDPKERRDGGAGEQVAPGQGGCEQGPIAPQMVTSSGGGGGETGPPPSSQALREPMTQAEGGTWGPRGSGAAQGPEVSWDLPFYTRSSRFYPSQA</sequence>
<evidence type="ECO:0000313" key="3">
    <source>
        <dbReference type="Proteomes" id="UP001177744"/>
    </source>
</evidence>
<feature type="region of interest" description="Disordered" evidence="1">
    <location>
        <begin position="83"/>
        <end position="190"/>
    </location>
</feature>
<feature type="compositionally biased region" description="Basic and acidic residues" evidence="1">
    <location>
        <begin position="55"/>
        <end position="64"/>
    </location>
</feature>
<comment type="caution">
    <text evidence="2">The sequence shown here is derived from an EMBL/GenBank/DDBJ whole genome shotgun (WGS) entry which is preliminary data.</text>
</comment>
<dbReference type="EMBL" id="JAULJE010000006">
    <property type="protein sequence ID" value="KAK1341865.1"/>
    <property type="molecule type" value="Genomic_DNA"/>
</dbReference>
<accession>A0AA40LQG4</accession>
<feature type="compositionally biased region" description="Polar residues" evidence="1">
    <location>
        <begin position="180"/>
        <end position="190"/>
    </location>
</feature>
<dbReference type="AlphaFoldDB" id="A0AA40LQG4"/>
<protein>
    <submittedName>
        <fullName evidence="2">Uncharacterized protein</fullName>
    </submittedName>
</protein>
<proteinExistence type="predicted"/>
<dbReference type="Proteomes" id="UP001177744">
    <property type="component" value="Unassembled WGS sequence"/>
</dbReference>
<keyword evidence="3" id="KW-1185">Reference proteome</keyword>
<reference evidence="2" key="1">
    <citation type="submission" date="2023-06" db="EMBL/GenBank/DDBJ databases">
        <title>Reference genome for the Northern bat (Eptesicus nilssonii), a most northern bat species.</title>
        <authorList>
            <person name="Laine V.N."/>
            <person name="Pulliainen A.T."/>
            <person name="Lilley T.M."/>
        </authorList>
    </citation>
    <scope>NUCLEOTIDE SEQUENCE</scope>
    <source>
        <strain evidence="2">BLF_Eptnil</strain>
        <tissue evidence="2">Kidney</tissue>
    </source>
</reference>
<evidence type="ECO:0000313" key="2">
    <source>
        <dbReference type="EMBL" id="KAK1341865.1"/>
    </source>
</evidence>
<name>A0AA40LQG4_CNENI</name>